<evidence type="ECO:0000256" key="3">
    <source>
        <dbReference type="ARBA" id="ARBA00022475"/>
    </source>
</evidence>
<gene>
    <name evidence="8 10" type="primary">menA</name>
    <name evidence="10" type="ORF">EIB74_09865</name>
</gene>
<dbReference type="Gene3D" id="1.10.357.140">
    <property type="entry name" value="UbiA prenyltransferase"/>
    <property type="match status" value="1"/>
</dbReference>
<reference evidence="11" key="1">
    <citation type="submission" date="2018-11" db="EMBL/GenBank/DDBJ databases">
        <title>Proposal to divide the Flavobacteriaceae and reorganize its genera based on Amino Acid Identity values calculated from whole genome sequences.</title>
        <authorList>
            <person name="Nicholson A.C."/>
            <person name="Gulvik C.A."/>
            <person name="Whitney A.M."/>
            <person name="Humrighouse B.W."/>
            <person name="Bell M."/>
            <person name="Holmes B."/>
            <person name="Steigerwalt A.B."/>
            <person name="Villarma A."/>
            <person name="Sheth M."/>
            <person name="Batra D."/>
            <person name="Pryor J."/>
            <person name="Bernardet J.-F."/>
            <person name="Hugo C."/>
            <person name="Kampfer P."/>
            <person name="Newman J.D."/>
            <person name="McQuiston J.R."/>
        </authorList>
    </citation>
    <scope>NUCLEOTIDE SEQUENCE [LARGE SCALE GENOMIC DNA]</scope>
    <source>
        <strain evidence="11">F5649</strain>
    </source>
</reference>
<evidence type="ECO:0000256" key="2">
    <source>
        <dbReference type="ARBA" id="ARBA00022428"/>
    </source>
</evidence>
<evidence type="ECO:0000256" key="8">
    <source>
        <dbReference type="HAMAP-Rule" id="MF_01937"/>
    </source>
</evidence>
<comment type="catalytic activity">
    <reaction evidence="8">
        <text>an all-trans-polyprenyl diphosphate + 1,4-dihydroxy-2-naphthoate + H(+) = a 2-demethylmenaquinol + CO2 + diphosphate</text>
        <dbReference type="Rhea" id="RHEA:26478"/>
        <dbReference type="Rhea" id="RHEA-COMP:9563"/>
        <dbReference type="Rhea" id="RHEA-COMP:9564"/>
        <dbReference type="ChEBI" id="CHEBI:11173"/>
        <dbReference type="ChEBI" id="CHEBI:15378"/>
        <dbReference type="ChEBI" id="CHEBI:16526"/>
        <dbReference type="ChEBI" id="CHEBI:33019"/>
        <dbReference type="ChEBI" id="CHEBI:55437"/>
        <dbReference type="ChEBI" id="CHEBI:58914"/>
        <dbReference type="EC" id="2.5.1.74"/>
    </reaction>
</comment>
<dbReference type="EMBL" id="CP034161">
    <property type="protein sequence ID" value="AZI40250.1"/>
    <property type="molecule type" value="Genomic_DNA"/>
</dbReference>
<dbReference type="EC" id="2.5.1.74" evidence="8 9"/>
<organism evidence="10 11">
    <name type="scientific">Epilithonimonas vandammei</name>
    <dbReference type="NCBI Taxonomy" id="2487072"/>
    <lineage>
        <taxon>Bacteria</taxon>
        <taxon>Pseudomonadati</taxon>
        <taxon>Bacteroidota</taxon>
        <taxon>Flavobacteriia</taxon>
        <taxon>Flavobacteriales</taxon>
        <taxon>Weeksellaceae</taxon>
        <taxon>Chryseobacterium group</taxon>
        <taxon>Epilithonimonas</taxon>
    </lineage>
</organism>
<dbReference type="Pfam" id="PF01040">
    <property type="entry name" value="UbiA"/>
    <property type="match status" value="1"/>
</dbReference>
<keyword evidence="4 8" id="KW-0808">Transferase</keyword>
<dbReference type="GO" id="GO:0005886">
    <property type="term" value="C:plasma membrane"/>
    <property type="evidence" value="ECO:0007669"/>
    <property type="project" value="UniProtKB-SubCell"/>
</dbReference>
<feature type="transmembrane region" description="Helical" evidence="8">
    <location>
        <begin position="226"/>
        <end position="249"/>
    </location>
</feature>
<accession>A0A3G8Y5D8</accession>
<comment type="subcellular location">
    <subcellularLocation>
        <location evidence="8">Cell membrane</location>
        <topology evidence="8">Multi-pass membrane protein</topology>
    </subcellularLocation>
    <subcellularLocation>
        <location evidence="1">Membrane</location>
        <topology evidence="1">Multi-pass membrane protein</topology>
    </subcellularLocation>
</comment>
<dbReference type="CDD" id="cd13962">
    <property type="entry name" value="PT_UbiA_UBIAD1"/>
    <property type="match status" value="1"/>
</dbReference>
<dbReference type="PANTHER" id="PTHR13929:SF0">
    <property type="entry name" value="UBIA PRENYLTRANSFERASE DOMAIN-CONTAINING PROTEIN 1"/>
    <property type="match status" value="1"/>
</dbReference>
<dbReference type="OrthoDB" id="9767568at2"/>
<keyword evidence="7 8" id="KW-0472">Membrane</keyword>
<dbReference type="InterPro" id="IPR004657">
    <property type="entry name" value="MenA"/>
</dbReference>
<comment type="pathway">
    <text evidence="8">Quinol/quinone metabolism; menaquinone biosynthesis; menaquinol from 1,4-dihydroxy-2-naphthoate: step 1/2.</text>
</comment>
<feature type="transmembrane region" description="Helical" evidence="8">
    <location>
        <begin position="156"/>
        <end position="174"/>
    </location>
</feature>
<keyword evidence="6 8" id="KW-1133">Transmembrane helix</keyword>
<comment type="similarity">
    <text evidence="8">Belongs to the MenA family. Type 1 subfamily.</text>
</comment>
<dbReference type="GO" id="GO:0009234">
    <property type="term" value="P:menaquinone biosynthetic process"/>
    <property type="evidence" value="ECO:0007669"/>
    <property type="project" value="UniProtKB-UniRule"/>
</dbReference>
<dbReference type="PIRSF" id="PIRSF005355">
    <property type="entry name" value="UBIAD1"/>
    <property type="match status" value="1"/>
</dbReference>
<evidence type="ECO:0000313" key="11">
    <source>
        <dbReference type="Proteomes" id="UP000281810"/>
    </source>
</evidence>
<name>A0A3G8Y5D8_9FLAO</name>
<dbReference type="AlphaFoldDB" id="A0A3G8Y5D8"/>
<dbReference type="InterPro" id="IPR026046">
    <property type="entry name" value="UBIAD1"/>
</dbReference>
<comment type="function">
    <text evidence="8">Conversion of 1,4-dihydroxy-2-naphthoate (DHNA) to demethylmenaquinone (DMK).</text>
</comment>
<feature type="transmembrane region" description="Helical" evidence="8">
    <location>
        <begin position="97"/>
        <end position="118"/>
    </location>
</feature>
<dbReference type="InterPro" id="IPR000537">
    <property type="entry name" value="UbiA_prenyltransferase"/>
</dbReference>
<keyword evidence="3 8" id="KW-1003">Cell membrane</keyword>
<dbReference type="InterPro" id="IPR044878">
    <property type="entry name" value="UbiA_sf"/>
</dbReference>
<dbReference type="NCBIfam" id="TIGR00751">
    <property type="entry name" value="menA"/>
    <property type="match status" value="1"/>
</dbReference>
<evidence type="ECO:0000256" key="9">
    <source>
        <dbReference type="NCBIfam" id="TIGR00751"/>
    </source>
</evidence>
<evidence type="ECO:0000256" key="5">
    <source>
        <dbReference type="ARBA" id="ARBA00022692"/>
    </source>
</evidence>
<dbReference type="RefSeq" id="WP_124802565.1">
    <property type="nucleotide sequence ID" value="NZ_CP034161.1"/>
</dbReference>
<dbReference type="PANTHER" id="PTHR13929">
    <property type="entry name" value="1,4-DIHYDROXY-2-NAPHTHOATE OCTAPRENYLTRANSFERASE"/>
    <property type="match status" value="1"/>
</dbReference>
<dbReference type="Proteomes" id="UP000281810">
    <property type="component" value="Chromosome"/>
</dbReference>
<keyword evidence="2 8" id="KW-0474">Menaquinone biosynthesis</keyword>
<dbReference type="HAMAP" id="MF_01937">
    <property type="entry name" value="MenA_1"/>
    <property type="match status" value="1"/>
</dbReference>
<feature type="transmembrane region" description="Helical" evidence="8">
    <location>
        <begin position="292"/>
        <end position="310"/>
    </location>
</feature>
<keyword evidence="5 8" id="KW-0812">Transmembrane</keyword>
<evidence type="ECO:0000313" key="10">
    <source>
        <dbReference type="EMBL" id="AZI40250.1"/>
    </source>
</evidence>
<proteinExistence type="inferred from homology"/>
<feature type="transmembrane region" description="Helical" evidence="8">
    <location>
        <begin position="124"/>
        <end position="144"/>
    </location>
</feature>
<keyword evidence="11" id="KW-1185">Reference proteome</keyword>
<feature type="transmembrane region" description="Helical" evidence="8">
    <location>
        <begin position="37"/>
        <end position="56"/>
    </location>
</feature>
<dbReference type="GO" id="GO:0046428">
    <property type="term" value="F:1,4-dihydroxy-2-naphthoate polyprenyltransferase activity"/>
    <property type="evidence" value="ECO:0007669"/>
    <property type="project" value="UniProtKB-UniRule"/>
</dbReference>
<evidence type="ECO:0000256" key="1">
    <source>
        <dbReference type="ARBA" id="ARBA00004141"/>
    </source>
</evidence>
<evidence type="ECO:0000256" key="4">
    <source>
        <dbReference type="ARBA" id="ARBA00022679"/>
    </source>
</evidence>
<sequence>MKHWIQAARLRTLPLSLSGIIMGAFIAKWRLSQEGGVWDWRIFALALLVTLLYQILSNFANDYGDGVKGTDKNRIGEAENRAVASGKITATQMRNAVILLSILSFVATVALLYVAFYPINIREFWIFIGLGIACILAAIGYTVGKKPYGYMGLGDIFVFIFFGLVSVCGSYFLFTKTFDYDILIPASAIGMLSMAVLNLNNMRDIVNDELSGKKTFALRLGYKKAMIYEIILLQLPILLMLTFLMINFANSNQGVVYYPFIVMILMFPFMKLRRTIMKIQEPKLLDPFLKQVGILTFMMAVLTAFGLNFVN</sequence>
<evidence type="ECO:0000256" key="6">
    <source>
        <dbReference type="ARBA" id="ARBA00022989"/>
    </source>
</evidence>
<feature type="transmembrane region" description="Helical" evidence="8">
    <location>
        <begin position="12"/>
        <end position="31"/>
    </location>
</feature>
<feature type="transmembrane region" description="Helical" evidence="8">
    <location>
        <begin position="255"/>
        <end position="272"/>
    </location>
</feature>
<evidence type="ECO:0000256" key="7">
    <source>
        <dbReference type="ARBA" id="ARBA00023136"/>
    </source>
</evidence>
<dbReference type="UniPathway" id="UPA00079">
    <property type="reaction ID" value="UER00168"/>
</dbReference>
<protein>
    <recommendedName>
        <fullName evidence="8 9">1,4-dihydroxy-2-naphthoate octaprenyltransferase</fullName>
        <shortName evidence="8">DHNA-octaprenyltransferase</shortName>
        <ecNumber evidence="8 9">2.5.1.74</ecNumber>
    </recommendedName>
</protein>
<dbReference type="GO" id="GO:0042371">
    <property type="term" value="P:vitamin K biosynthetic process"/>
    <property type="evidence" value="ECO:0007669"/>
    <property type="project" value="TreeGrafter"/>
</dbReference>